<organism evidence="1 2">
    <name type="scientific">Xenoophorus captivus</name>
    <dbReference type="NCBI Taxonomy" id="1517983"/>
    <lineage>
        <taxon>Eukaryota</taxon>
        <taxon>Metazoa</taxon>
        <taxon>Chordata</taxon>
        <taxon>Craniata</taxon>
        <taxon>Vertebrata</taxon>
        <taxon>Euteleostomi</taxon>
        <taxon>Actinopterygii</taxon>
        <taxon>Neopterygii</taxon>
        <taxon>Teleostei</taxon>
        <taxon>Neoteleostei</taxon>
        <taxon>Acanthomorphata</taxon>
        <taxon>Ovalentaria</taxon>
        <taxon>Atherinomorphae</taxon>
        <taxon>Cyprinodontiformes</taxon>
        <taxon>Goodeidae</taxon>
        <taxon>Xenoophorus</taxon>
    </lineage>
</organism>
<gene>
    <name evidence="1" type="primary">MED12_2</name>
    <name evidence="1" type="ORF">XENOCAPTIV_018077</name>
</gene>
<dbReference type="InterPro" id="IPR051647">
    <property type="entry name" value="Mediator_comp_sub12"/>
</dbReference>
<name>A0ABV0RRB3_9TELE</name>
<evidence type="ECO:0000313" key="1">
    <source>
        <dbReference type="EMBL" id="MEQ2210715.1"/>
    </source>
</evidence>
<sequence length="171" mass="19093">EFCSKVKNSIYCNIDPSDSNMLWDPVFMMDTISNPSANNNHSMVGKILNDSPANRYSFVCNVLMEVCVDHGDPERCVVIIFHTSVFVGRGFFHWCLCDFRVNDIGILCAELTAYCRSLSAEWLGILKALCCSSNNGNCGFNDLLCNVDVSPTYPSHTSSLLLRSYSFQFVA</sequence>
<evidence type="ECO:0000313" key="2">
    <source>
        <dbReference type="Proteomes" id="UP001434883"/>
    </source>
</evidence>
<dbReference type="PANTHER" id="PTHR46007:SF11">
    <property type="entry name" value="MEDIATOR OF RNA POLYMERASE II TRANSCRIPTION SUBUNIT 12"/>
    <property type="match status" value="1"/>
</dbReference>
<accession>A0ABV0RRB3</accession>
<reference evidence="1 2" key="1">
    <citation type="submission" date="2021-06" db="EMBL/GenBank/DDBJ databases">
        <authorList>
            <person name="Palmer J.M."/>
        </authorList>
    </citation>
    <scope>NUCLEOTIDE SEQUENCE [LARGE SCALE GENOMIC DNA]</scope>
    <source>
        <strain evidence="1 2">XC_2019</strain>
        <tissue evidence="1">Muscle</tissue>
    </source>
</reference>
<protein>
    <submittedName>
        <fullName evidence="1">Mediator of RNA polymerase II transcription subunit 12</fullName>
    </submittedName>
</protein>
<dbReference type="EMBL" id="JAHRIN010054198">
    <property type="protein sequence ID" value="MEQ2210715.1"/>
    <property type="molecule type" value="Genomic_DNA"/>
</dbReference>
<dbReference type="Proteomes" id="UP001434883">
    <property type="component" value="Unassembled WGS sequence"/>
</dbReference>
<dbReference type="PANTHER" id="PTHR46007">
    <property type="entry name" value="MEDIATOR OF RNA POLYMERASE II TRANSCRIPTION SUBUNIT 12"/>
    <property type="match status" value="1"/>
</dbReference>
<keyword evidence="2" id="KW-1185">Reference proteome</keyword>
<feature type="non-terminal residue" evidence="1">
    <location>
        <position position="1"/>
    </location>
</feature>
<comment type="caution">
    <text evidence="1">The sequence shown here is derived from an EMBL/GenBank/DDBJ whole genome shotgun (WGS) entry which is preliminary data.</text>
</comment>
<proteinExistence type="predicted"/>